<reference evidence="2 3" key="1">
    <citation type="journal article" date="2019" name="Int. J. Syst. Evol. Microbiol.">
        <title>Clostridium fermenticellae sp. nov., isolated from the mud in a fermentation cellar for the production of the Chinese liquor, baijiu.</title>
        <authorList>
            <person name="Xu P.X."/>
            <person name="Chai L.J."/>
            <person name="Qiu T."/>
            <person name="Zhang X.J."/>
            <person name="Lu Z.M."/>
            <person name="Xiao C."/>
            <person name="Wang S.T."/>
            <person name="Shen C.H."/>
            <person name="Shi J.S."/>
            <person name="Xu Z.H."/>
        </authorList>
    </citation>
    <scope>NUCLEOTIDE SEQUENCE [LARGE SCALE GENOMIC DNA]</scope>
    <source>
        <strain evidence="2 3">JN500901</strain>
    </source>
</reference>
<dbReference type="SUPFAM" id="SSF47413">
    <property type="entry name" value="lambda repressor-like DNA-binding domains"/>
    <property type="match status" value="1"/>
</dbReference>
<dbReference type="EMBL" id="CP032416">
    <property type="protein sequence ID" value="AYD40825.1"/>
    <property type="molecule type" value="Genomic_DNA"/>
</dbReference>
<evidence type="ECO:0000313" key="3">
    <source>
        <dbReference type="Proteomes" id="UP000266301"/>
    </source>
</evidence>
<dbReference type="Pfam" id="PF01381">
    <property type="entry name" value="HTH_3"/>
    <property type="match status" value="1"/>
</dbReference>
<dbReference type="InterPro" id="IPR001387">
    <property type="entry name" value="Cro/C1-type_HTH"/>
</dbReference>
<organism evidence="2 3">
    <name type="scientific">Clostridium fermenticellae</name>
    <dbReference type="NCBI Taxonomy" id="2068654"/>
    <lineage>
        <taxon>Bacteria</taxon>
        <taxon>Bacillati</taxon>
        <taxon>Bacillota</taxon>
        <taxon>Clostridia</taxon>
        <taxon>Eubacteriales</taxon>
        <taxon>Clostridiaceae</taxon>
        <taxon>Clostridium</taxon>
    </lineage>
</organism>
<dbReference type="Gene3D" id="1.10.260.40">
    <property type="entry name" value="lambda repressor-like DNA-binding domains"/>
    <property type="match status" value="1"/>
</dbReference>
<dbReference type="CDD" id="cd00093">
    <property type="entry name" value="HTH_XRE"/>
    <property type="match status" value="1"/>
</dbReference>
<feature type="domain" description="HTH cro/C1-type" evidence="1">
    <location>
        <begin position="9"/>
        <end position="63"/>
    </location>
</feature>
<dbReference type="SMART" id="SM00530">
    <property type="entry name" value="HTH_XRE"/>
    <property type="match status" value="1"/>
</dbReference>
<protein>
    <submittedName>
        <fullName evidence="2">XRE family transcriptional regulator</fullName>
    </submittedName>
</protein>
<sequence length="65" mass="7507">MSMGVNYKLKSLRIKNNVTERELAYMLHMSISAYSRKEIGSRNFTIGEAGKLARFFNTTIEDIFL</sequence>
<dbReference type="InterPro" id="IPR010982">
    <property type="entry name" value="Lambda_DNA-bd_dom_sf"/>
</dbReference>
<dbReference type="Proteomes" id="UP000266301">
    <property type="component" value="Chromosome"/>
</dbReference>
<name>A0A386H5M9_9CLOT</name>
<dbReference type="AlphaFoldDB" id="A0A386H5M9"/>
<dbReference type="GO" id="GO:0003677">
    <property type="term" value="F:DNA binding"/>
    <property type="evidence" value="ECO:0007669"/>
    <property type="project" value="InterPro"/>
</dbReference>
<dbReference type="PROSITE" id="PS50943">
    <property type="entry name" value="HTH_CROC1"/>
    <property type="match status" value="1"/>
</dbReference>
<dbReference type="KEGG" id="cfer:D4Z93_09935"/>
<evidence type="ECO:0000259" key="1">
    <source>
        <dbReference type="PROSITE" id="PS50943"/>
    </source>
</evidence>
<gene>
    <name evidence="2" type="ORF">D4Z93_09935</name>
</gene>
<evidence type="ECO:0000313" key="2">
    <source>
        <dbReference type="EMBL" id="AYD40825.1"/>
    </source>
</evidence>
<proteinExistence type="predicted"/>
<accession>A0A386H5M9</accession>
<dbReference type="OrthoDB" id="1757480at2"/>
<keyword evidence="3" id="KW-1185">Reference proteome</keyword>